<evidence type="ECO:0000259" key="16">
    <source>
        <dbReference type="PROSITE" id="PS50015"/>
    </source>
</evidence>
<evidence type="ECO:0000313" key="17">
    <source>
        <dbReference type="EMBL" id="KAK0405862.1"/>
    </source>
</evidence>
<feature type="disulfide bond" evidence="14">
    <location>
        <begin position="161"/>
        <end position="166"/>
    </location>
</feature>
<evidence type="ECO:0000313" key="18">
    <source>
        <dbReference type="Proteomes" id="UP001175271"/>
    </source>
</evidence>
<dbReference type="Gene3D" id="1.10.225.10">
    <property type="entry name" value="Saposin-like"/>
    <property type="match status" value="1"/>
</dbReference>
<feature type="disulfide bond" evidence="14">
    <location>
        <begin position="167"/>
        <end position="197"/>
    </location>
</feature>
<evidence type="ECO:0000256" key="9">
    <source>
        <dbReference type="ARBA" id="ARBA00023180"/>
    </source>
</evidence>
<evidence type="ECO:0000256" key="15">
    <source>
        <dbReference type="SAM" id="SignalP"/>
    </source>
</evidence>
<evidence type="ECO:0000256" key="3">
    <source>
        <dbReference type="ARBA" id="ARBA00022525"/>
    </source>
</evidence>
<dbReference type="GO" id="GO:0005615">
    <property type="term" value="C:extracellular space"/>
    <property type="evidence" value="ECO:0007669"/>
    <property type="project" value="TreeGrafter"/>
</dbReference>
<dbReference type="PIRSF" id="PIRSF000948">
    <property type="entry name" value="Sphingomy_PDE"/>
    <property type="match status" value="1"/>
</dbReference>
<dbReference type="EMBL" id="JAUCMV010000004">
    <property type="protein sequence ID" value="KAK0405862.1"/>
    <property type="molecule type" value="Genomic_DNA"/>
</dbReference>
<comment type="similarity">
    <text evidence="2 12">Belongs to the acid sphingomyelinase family.</text>
</comment>
<comment type="function">
    <text evidence="12">Converts sphingomyelin to ceramide.</text>
</comment>
<dbReference type="GO" id="GO:0005764">
    <property type="term" value="C:lysosome"/>
    <property type="evidence" value="ECO:0007669"/>
    <property type="project" value="TreeGrafter"/>
</dbReference>
<feature type="chain" id="PRO_5041385535" description="Sphingomyelin phosphodiesterase" evidence="15">
    <location>
        <begin position="17"/>
        <end position="606"/>
    </location>
</feature>
<keyword evidence="18" id="KW-1185">Reference proteome</keyword>
<feature type="domain" description="Saposin B-type" evidence="16">
    <location>
        <begin position="25"/>
        <end position="108"/>
    </location>
</feature>
<dbReference type="GO" id="GO:0016798">
    <property type="term" value="F:hydrolase activity, acting on glycosyl bonds"/>
    <property type="evidence" value="ECO:0007669"/>
    <property type="project" value="UniProtKB-KW"/>
</dbReference>
<dbReference type="Proteomes" id="UP001175271">
    <property type="component" value="Unassembled WGS sequence"/>
</dbReference>
<reference evidence="17" key="1">
    <citation type="submission" date="2023-06" db="EMBL/GenBank/DDBJ databases">
        <title>Genomic analysis of the entomopathogenic nematode Steinernema hermaphroditum.</title>
        <authorList>
            <person name="Schwarz E.M."/>
            <person name="Heppert J.K."/>
            <person name="Baniya A."/>
            <person name="Schwartz H.T."/>
            <person name="Tan C.-H."/>
            <person name="Antoshechkin I."/>
            <person name="Sternberg P.W."/>
            <person name="Goodrich-Blair H."/>
            <person name="Dillman A.R."/>
        </authorList>
    </citation>
    <scope>NUCLEOTIDE SEQUENCE</scope>
    <source>
        <strain evidence="17">PS9179</strain>
        <tissue evidence="17">Whole animal</tissue>
    </source>
</reference>
<evidence type="ECO:0000256" key="2">
    <source>
        <dbReference type="ARBA" id="ARBA00008234"/>
    </source>
</evidence>
<dbReference type="InterPro" id="IPR011160">
    <property type="entry name" value="Sphingomy_PDE"/>
</dbReference>
<feature type="binding site" evidence="13">
    <location>
        <position position="266"/>
    </location>
    <ligand>
        <name>Zn(2+)</name>
        <dbReference type="ChEBI" id="CHEBI:29105"/>
        <label>2</label>
    </ligand>
</feature>
<evidence type="ECO:0000256" key="14">
    <source>
        <dbReference type="PIRSR" id="PIRSR000948-2"/>
    </source>
</evidence>
<evidence type="ECO:0000256" key="12">
    <source>
        <dbReference type="PIRNR" id="PIRNR000948"/>
    </source>
</evidence>
<feature type="binding site" evidence="13">
    <location>
        <position position="407"/>
    </location>
    <ligand>
        <name>Zn(2+)</name>
        <dbReference type="ChEBI" id="CHEBI:29105"/>
        <label>2</label>
    </ligand>
</feature>
<feature type="binding site" evidence="13">
    <location>
        <position position="146"/>
    </location>
    <ligand>
        <name>Zn(2+)</name>
        <dbReference type="ChEBI" id="CHEBI:29105"/>
        <label>1</label>
    </ligand>
</feature>
<gene>
    <name evidence="17" type="ORF">QR680_018243</name>
</gene>
<dbReference type="GO" id="GO:0006685">
    <property type="term" value="P:sphingomyelin catabolic process"/>
    <property type="evidence" value="ECO:0007669"/>
    <property type="project" value="UniProtKB-UniRule"/>
</dbReference>
<evidence type="ECO:0000256" key="10">
    <source>
        <dbReference type="ARBA" id="ARBA00023295"/>
    </source>
</evidence>
<dbReference type="PANTHER" id="PTHR10340">
    <property type="entry name" value="SPHINGOMYELIN PHOSPHODIESTERASE"/>
    <property type="match status" value="1"/>
</dbReference>
<feature type="signal peptide" evidence="15">
    <location>
        <begin position="1"/>
        <end position="16"/>
    </location>
</feature>
<evidence type="ECO:0000256" key="1">
    <source>
        <dbReference type="ARBA" id="ARBA00004613"/>
    </source>
</evidence>
<name>A0AA39HHB2_9BILA</name>
<comment type="catalytic activity">
    <reaction evidence="11">
        <text>a sphingomyelin + H2O = phosphocholine + an N-acylsphing-4-enine + H(+)</text>
        <dbReference type="Rhea" id="RHEA:19253"/>
        <dbReference type="ChEBI" id="CHEBI:15377"/>
        <dbReference type="ChEBI" id="CHEBI:15378"/>
        <dbReference type="ChEBI" id="CHEBI:17636"/>
        <dbReference type="ChEBI" id="CHEBI:52639"/>
        <dbReference type="ChEBI" id="CHEBI:295975"/>
        <dbReference type="EC" id="3.1.4.12"/>
    </reaction>
    <physiologicalReaction direction="left-to-right" evidence="11">
        <dbReference type="Rhea" id="RHEA:19254"/>
    </physiologicalReaction>
</comment>
<keyword evidence="10 12" id="KW-0326">Glycosidase</keyword>
<feature type="binding site" evidence="13">
    <location>
        <position position="409"/>
    </location>
    <ligand>
        <name>Zn(2+)</name>
        <dbReference type="ChEBI" id="CHEBI:29105"/>
        <label>1</label>
    </ligand>
</feature>
<keyword evidence="4 13" id="KW-0479">Metal-binding</keyword>
<dbReference type="Gene3D" id="3.60.21.10">
    <property type="match status" value="1"/>
</dbReference>
<dbReference type="InterPro" id="IPR004843">
    <property type="entry name" value="Calcineurin-like_PHP"/>
</dbReference>
<comment type="caution">
    <text evidence="17">The sequence shown here is derived from an EMBL/GenBank/DDBJ whole genome shotgun (WGS) entry which is preliminary data.</text>
</comment>
<evidence type="ECO:0000256" key="7">
    <source>
        <dbReference type="ARBA" id="ARBA00022833"/>
    </source>
</evidence>
<dbReference type="PROSITE" id="PS50015">
    <property type="entry name" value="SAP_B"/>
    <property type="match status" value="1"/>
</dbReference>
<dbReference type="SUPFAM" id="SSF56300">
    <property type="entry name" value="Metallo-dependent phosphatases"/>
    <property type="match status" value="1"/>
</dbReference>
<dbReference type="Pfam" id="PF19272">
    <property type="entry name" value="ASMase_C"/>
    <property type="match status" value="1"/>
</dbReference>
<dbReference type="InterPro" id="IPR008139">
    <property type="entry name" value="SaposinB_dom"/>
</dbReference>
<keyword evidence="7 13" id="KW-0862">Zinc</keyword>
<sequence length="606" mass="69023">MRLLLLLAACFGLLVAAPVSSGELESGSCWLCKLTVKALHKLWGSKITEDCIGDLVSHLCTTFKIEDHFVCKGIAGEFKDEFIWVTGQLVVNPNEVCGILFKDCGNSFNPFVSTWNVSIPGNKPPHKEPVTPAADKPKLRVVHISDLHIDLQYAVGTEADCGEPQCCRMLKDTHELDSRAFKVKRPAGYWGTINANCDTPYWTLDNMMQHIQKTENNVDYIIVSGDLESHADWDYTHESHQVAIRNISALFKQYFPDVNTYFAVGNHEGVPIDNFAPRWAPEKFNMDWLYGTMAESWKGWVPDEQLPSVKFNGCYMKKLFPGLRLVSLNNALGDALNFYLYINQTDPDGTMTWFINQLADAEAAGDKVHVVSHIPGGDTEALEGWAHNYYKVINRFEDTVAIQFFGHMHSEQYYVMYEDPDDFHSRPTSIVYATPSVTTYSNFNPAYRVYTIDGVYAGSSYKIIDFEEYFLNITKANENPSGAKWETLYKSAREEYQLKNLEPSEWNTLLEKMKTDDGLFGKYMKNYYRQNNMSCDAECKKKRLCEIRQAHHSQKLCSDLDVNILEIEKPATRASLVRKKPAAIRSLNEVFERMRTTNLSSDKCPI</sequence>
<comment type="subcellular location">
    <subcellularLocation>
        <location evidence="1">Secreted</location>
    </subcellularLocation>
</comment>
<accession>A0AA39HHB2</accession>
<feature type="disulfide bond" evidence="14">
    <location>
        <begin position="535"/>
        <end position="539"/>
    </location>
</feature>
<dbReference type="GO" id="GO:0046513">
    <property type="term" value="P:ceramide biosynthetic process"/>
    <property type="evidence" value="ECO:0007669"/>
    <property type="project" value="TreeGrafter"/>
</dbReference>
<dbReference type="InterPro" id="IPR029052">
    <property type="entry name" value="Metallo-depent_PP-like"/>
</dbReference>
<dbReference type="Pfam" id="PF00149">
    <property type="entry name" value="Metallophos"/>
    <property type="match status" value="1"/>
</dbReference>
<feature type="binding site" evidence="13">
    <location>
        <position position="373"/>
    </location>
    <ligand>
        <name>Zn(2+)</name>
        <dbReference type="ChEBI" id="CHEBI:29105"/>
        <label>2</label>
    </ligand>
</feature>
<dbReference type="InterPro" id="IPR011001">
    <property type="entry name" value="Saposin-like"/>
</dbReference>
<evidence type="ECO:0000256" key="11">
    <source>
        <dbReference type="ARBA" id="ARBA00047268"/>
    </source>
</evidence>
<organism evidence="17 18">
    <name type="scientific">Steinernema hermaphroditum</name>
    <dbReference type="NCBI Taxonomy" id="289476"/>
    <lineage>
        <taxon>Eukaryota</taxon>
        <taxon>Metazoa</taxon>
        <taxon>Ecdysozoa</taxon>
        <taxon>Nematoda</taxon>
        <taxon>Chromadorea</taxon>
        <taxon>Rhabditida</taxon>
        <taxon>Tylenchina</taxon>
        <taxon>Panagrolaimomorpha</taxon>
        <taxon>Strongyloidoidea</taxon>
        <taxon>Steinernematidae</taxon>
        <taxon>Steinernema</taxon>
    </lineage>
</organism>
<keyword evidence="9" id="KW-0325">Glycoprotein</keyword>
<dbReference type="CDD" id="cd00842">
    <property type="entry name" value="MPP_ASMase"/>
    <property type="match status" value="1"/>
</dbReference>
<feature type="disulfide bond" evidence="14">
    <location>
        <begin position="545"/>
        <end position="557"/>
    </location>
</feature>
<dbReference type="SUPFAM" id="SSF47862">
    <property type="entry name" value="Saposin"/>
    <property type="match status" value="1"/>
</dbReference>
<protein>
    <recommendedName>
        <fullName evidence="12">Sphingomyelin phosphodiesterase</fullName>
        <ecNumber evidence="12">3.1.4.12</ecNumber>
    </recommendedName>
</protein>
<evidence type="ECO:0000256" key="13">
    <source>
        <dbReference type="PIRSR" id="PIRSR000948-1"/>
    </source>
</evidence>
<feature type="disulfide bond" evidence="14">
    <location>
        <begin position="60"/>
        <end position="71"/>
    </location>
</feature>
<dbReference type="InterPro" id="IPR041805">
    <property type="entry name" value="ASMase/PPN1_MPP"/>
</dbReference>
<feature type="disulfide bond" evidence="14">
    <location>
        <begin position="29"/>
        <end position="104"/>
    </location>
</feature>
<feature type="binding site" evidence="13">
    <location>
        <position position="226"/>
    </location>
    <ligand>
        <name>Zn(2+)</name>
        <dbReference type="ChEBI" id="CHEBI:29105"/>
        <label>1</label>
    </ligand>
</feature>
<evidence type="ECO:0000256" key="6">
    <source>
        <dbReference type="ARBA" id="ARBA00022801"/>
    </source>
</evidence>
<keyword evidence="5 15" id="KW-0732">Signal</keyword>
<keyword evidence="8 14" id="KW-1015">Disulfide bond</keyword>
<feature type="binding site" evidence="13">
    <location>
        <position position="148"/>
    </location>
    <ligand>
        <name>Zn(2+)</name>
        <dbReference type="ChEBI" id="CHEBI:29105"/>
        <label>1</label>
    </ligand>
</feature>
<feature type="disulfide bond" evidence="14">
    <location>
        <begin position="32"/>
        <end position="97"/>
    </location>
</feature>
<keyword evidence="3" id="KW-0964">Secreted</keyword>
<feature type="binding site" evidence="13">
    <location>
        <position position="226"/>
    </location>
    <ligand>
        <name>Zn(2+)</name>
        <dbReference type="ChEBI" id="CHEBI:29105"/>
        <label>2</label>
    </ligand>
</feature>
<dbReference type="EC" id="3.1.4.12" evidence="12"/>
<evidence type="ECO:0000256" key="5">
    <source>
        <dbReference type="ARBA" id="ARBA00022729"/>
    </source>
</evidence>
<proteinExistence type="inferred from homology"/>
<dbReference type="GO" id="GO:0061750">
    <property type="term" value="F:acid sphingomyelin phosphodiesterase activity"/>
    <property type="evidence" value="ECO:0007669"/>
    <property type="project" value="TreeGrafter"/>
</dbReference>
<dbReference type="SMART" id="SM00741">
    <property type="entry name" value="SapB"/>
    <property type="match status" value="1"/>
</dbReference>
<keyword evidence="6 12" id="KW-0378">Hydrolase</keyword>
<dbReference type="PANTHER" id="PTHR10340:SF31">
    <property type="entry name" value="SPHINGOMYELIN PHOSPHODIESTERASE ASM-3-RELATED"/>
    <property type="match status" value="1"/>
</dbReference>
<dbReference type="InterPro" id="IPR045473">
    <property type="entry name" value="ASM_C"/>
</dbReference>
<evidence type="ECO:0000256" key="8">
    <source>
        <dbReference type="ARBA" id="ARBA00023157"/>
    </source>
</evidence>
<dbReference type="GO" id="GO:0046872">
    <property type="term" value="F:metal ion binding"/>
    <property type="evidence" value="ECO:0007669"/>
    <property type="project" value="UniProtKB-KW"/>
</dbReference>
<dbReference type="AlphaFoldDB" id="A0AA39HHB2"/>
<evidence type="ECO:0000256" key="4">
    <source>
        <dbReference type="ARBA" id="ARBA00022723"/>
    </source>
</evidence>
<comment type="cofactor">
    <cofactor evidence="13">
        <name>Zn(2+)</name>
        <dbReference type="ChEBI" id="CHEBI:29105"/>
    </cofactor>
    <text evidence="13">Binds 2 Zn(2+) ions per subunit.</text>
</comment>
<dbReference type="GO" id="GO:0016020">
    <property type="term" value="C:membrane"/>
    <property type="evidence" value="ECO:0007669"/>
    <property type="project" value="GOC"/>
</dbReference>